<reference evidence="3 4" key="1">
    <citation type="submission" date="2015-09" db="EMBL/GenBank/DDBJ databases">
        <authorList>
            <consortium name="Pathogen Informatics"/>
        </authorList>
    </citation>
    <scope>NUCLEOTIDE SEQUENCE [LARGE SCALE GENOMIC DNA]</scope>
    <source>
        <strain evidence="3 4">2789STDY5834876</strain>
    </source>
</reference>
<organism evidence="3 4">
    <name type="scientific">Faecalicatena contorta</name>
    <dbReference type="NCBI Taxonomy" id="39482"/>
    <lineage>
        <taxon>Bacteria</taxon>
        <taxon>Bacillati</taxon>
        <taxon>Bacillota</taxon>
        <taxon>Clostridia</taxon>
        <taxon>Lachnospirales</taxon>
        <taxon>Lachnospiraceae</taxon>
        <taxon>Faecalicatena</taxon>
    </lineage>
</organism>
<sequence>MKRMKWLVTVLAFLTLCFPVSVLADTDDFSTDVYVGVITLTKPNVYFWVVDEEDKPIDGASIEIWANEQLGYQLLGVTHDGGTYDSIIPYGNYHCKVYKTGYETTELNLVLSGSNNPHIEKVVLKKTETPSAPSSVPVRPTGSSLTVSRPIKTGDISNLLLYLLPAVISILLLVILLPGRKNTRESGG</sequence>
<keyword evidence="1" id="KW-1133">Transmembrane helix</keyword>
<accession>A0A174HME7</accession>
<dbReference type="InterPro" id="IPR008969">
    <property type="entry name" value="CarboxyPept-like_regulatory"/>
</dbReference>
<keyword evidence="1" id="KW-0472">Membrane</keyword>
<dbReference type="Gene3D" id="2.60.40.1120">
    <property type="entry name" value="Carboxypeptidase-like, regulatory domain"/>
    <property type="match status" value="1"/>
</dbReference>
<keyword evidence="1" id="KW-0812">Transmembrane</keyword>
<dbReference type="SUPFAM" id="SSF49464">
    <property type="entry name" value="Carboxypeptidase regulatory domain-like"/>
    <property type="match status" value="1"/>
</dbReference>
<protein>
    <recommendedName>
        <fullName evidence="5">Carboxypeptidase regulatory-like domain-containing protein</fullName>
    </recommendedName>
</protein>
<dbReference type="Proteomes" id="UP000095544">
    <property type="component" value="Unassembled WGS sequence"/>
</dbReference>
<dbReference type="AlphaFoldDB" id="A0A174HME7"/>
<dbReference type="STRING" id="39482.ERS852491_03148"/>
<evidence type="ECO:0000256" key="1">
    <source>
        <dbReference type="SAM" id="Phobius"/>
    </source>
</evidence>
<gene>
    <name evidence="3" type="ORF">ERS852491_03148</name>
</gene>
<evidence type="ECO:0000313" key="4">
    <source>
        <dbReference type="Proteomes" id="UP000095544"/>
    </source>
</evidence>
<name>A0A174HME7_9FIRM</name>
<feature type="signal peptide" evidence="2">
    <location>
        <begin position="1"/>
        <end position="24"/>
    </location>
</feature>
<keyword evidence="2" id="KW-0732">Signal</keyword>
<evidence type="ECO:0008006" key="5">
    <source>
        <dbReference type="Google" id="ProtNLM"/>
    </source>
</evidence>
<dbReference type="EMBL" id="CYZU01000031">
    <property type="protein sequence ID" value="CUO74055.1"/>
    <property type="molecule type" value="Genomic_DNA"/>
</dbReference>
<dbReference type="RefSeq" id="WP_055154112.1">
    <property type="nucleotide sequence ID" value="NZ_CYZU01000031.1"/>
</dbReference>
<feature type="chain" id="PRO_5008023549" description="Carboxypeptidase regulatory-like domain-containing protein" evidence="2">
    <location>
        <begin position="25"/>
        <end position="188"/>
    </location>
</feature>
<evidence type="ECO:0000313" key="3">
    <source>
        <dbReference type="EMBL" id="CUO74055.1"/>
    </source>
</evidence>
<evidence type="ECO:0000256" key="2">
    <source>
        <dbReference type="SAM" id="SignalP"/>
    </source>
</evidence>
<feature type="transmembrane region" description="Helical" evidence="1">
    <location>
        <begin position="159"/>
        <end position="177"/>
    </location>
</feature>
<proteinExistence type="predicted"/>